<evidence type="ECO:0000313" key="3">
    <source>
        <dbReference type="Proteomes" id="UP000295361"/>
    </source>
</evidence>
<name>A0A4R6QN30_9BURK</name>
<dbReference type="Pfam" id="PF23544">
    <property type="entry name" value="AtuA_ferredoxin"/>
    <property type="match status" value="1"/>
</dbReference>
<dbReference type="AlphaFoldDB" id="A0A4R6QN30"/>
<dbReference type="RefSeq" id="WP_243748313.1">
    <property type="nucleotide sequence ID" value="NZ_SNXS01000003.1"/>
</dbReference>
<dbReference type="EMBL" id="SNXS01000003">
    <property type="protein sequence ID" value="TDP71763.1"/>
    <property type="molecule type" value="Genomic_DNA"/>
</dbReference>
<proteinExistence type="predicted"/>
<feature type="domain" description="AtuA-like ferredoxin-fold" evidence="1">
    <location>
        <begin position="6"/>
        <end position="103"/>
    </location>
</feature>
<dbReference type="PANTHER" id="PTHR47708">
    <property type="match status" value="1"/>
</dbReference>
<protein>
    <recommendedName>
        <fullName evidence="1">AtuA-like ferredoxin-fold domain-containing protein</fullName>
    </recommendedName>
</protein>
<keyword evidence="3" id="KW-1185">Reference proteome</keyword>
<dbReference type="InterPro" id="IPR056362">
    <property type="entry name" value="AtuA-like_ferredoxin_dom"/>
</dbReference>
<reference evidence="2 3" key="1">
    <citation type="submission" date="2019-03" db="EMBL/GenBank/DDBJ databases">
        <title>Genomic Encyclopedia of Type Strains, Phase IV (KMG-IV): sequencing the most valuable type-strain genomes for metagenomic binning, comparative biology and taxonomic classification.</title>
        <authorList>
            <person name="Goeker M."/>
        </authorList>
    </citation>
    <scope>NUCLEOTIDE SEQUENCE [LARGE SCALE GENOMIC DNA]</scope>
    <source>
        <strain evidence="2 3">DSM 16998</strain>
    </source>
</reference>
<dbReference type="Proteomes" id="UP000295361">
    <property type="component" value="Unassembled WGS sequence"/>
</dbReference>
<accession>A0A4R6QN30</accession>
<organism evidence="2 3">
    <name type="scientific">Roseateles toxinivorans</name>
    <dbReference type="NCBI Taxonomy" id="270368"/>
    <lineage>
        <taxon>Bacteria</taxon>
        <taxon>Pseudomonadati</taxon>
        <taxon>Pseudomonadota</taxon>
        <taxon>Betaproteobacteria</taxon>
        <taxon>Burkholderiales</taxon>
        <taxon>Sphaerotilaceae</taxon>
        <taxon>Roseateles</taxon>
    </lineage>
</organism>
<dbReference type="InParanoid" id="A0A4R6QN30"/>
<gene>
    <name evidence="2" type="ORF">DES47_103746</name>
</gene>
<evidence type="ECO:0000313" key="2">
    <source>
        <dbReference type="EMBL" id="TDP71763.1"/>
    </source>
</evidence>
<evidence type="ECO:0000259" key="1">
    <source>
        <dbReference type="Pfam" id="PF23544"/>
    </source>
</evidence>
<comment type="caution">
    <text evidence="2">The sequence shown here is derived from an EMBL/GenBank/DDBJ whole genome shotgun (WGS) entry which is preliminary data.</text>
</comment>
<sequence length="131" mass="14206">MTKLTVPLHRAAHGRTGDKGNRSNISVIAWHPLLWPLLVEQITEAAVLQRFAGRRPSAVKRYVLPQLQAMNFVLDEVLDGGVNDALNLDSHGKALSFLLLDLPLLVPDELAHCLVGSATDVIPTTPSGDKT</sequence>
<dbReference type="PANTHER" id="PTHR47708:SF2">
    <property type="entry name" value="SI:CH73-132F6.5"/>
    <property type="match status" value="1"/>
</dbReference>